<keyword evidence="3" id="KW-0812">Transmembrane</keyword>
<feature type="transmembrane region" description="Helical" evidence="3">
    <location>
        <begin position="469"/>
        <end position="494"/>
    </location>
</feature>
<dbReference type="EMBL" id="CAJNOQ010010538">
    <property type="protein sequence ID" value="CAF1254499.1"/>
    <property type="molecule type" value="Genomic_DNA"/>
</dbReference>
<reference evidence="5" key="1">
    <citation type="submission" date="2021-02" db="EMBL/GenBank/DDBJ databases">
        <authorList>
            <person name="Nowell W R."/>
        </authorList>
    </citation>
    <scope>NUCLEOTIDE SEQUENCE</scope>
</reference>
<feature type="compositionally biased region" description="Polar residues" evidence="2">
    <location>
        <begin position="253"/>
        <end position="276"/>
    </location>
</feature>
<evidence type="ECO:0000313" key="6">
    <source>
        <dbReference type="EMBL" id="CAF4025971.1"/>
    </source>
</evidence>
<accession>A0A815A9J5</accession>
<gene>
    <name evidence="5" type="ORF">GPM918_LOCUS26296</name>
    <name evidence="6" type="ORF">SRO942_LOCUS26417</name>
</gene>
<feature type="transmembrane region" description="Helical" evidence="3">
    <location>
        <begin position="379"/>
        <end position="397"/>
    </location>
</feature>
<dbReference type="InterPro" id="IPR020846">
    <property type="entry name" value="MFS_dom"/>
</dbReference>
<name>A0A815A9J5_9BILA</name>
<dbReference type="PANTHER" id="PTHR11360">
    <property type="entry name" value="MONOCARBOXYLATE TRANSPORTER"/>
    <property type="match status" value="1"/>
</dbReference>
<evidence type="ECO:0000256" key="3">
    <source>
        <dbReference type="SAM" id="Phobius"/>
    </source>
</evidence>
<feature type="compositionally biased region" description="Low complexity" evidence="2">
    <location>
        <begin position="277"/>
        <end position="293"/>
    </location>
</feature>
<keyword evidence="3" id="KW-1133">Transmembrane helix</keyword>
<comment type="subcellular location">
    <subcellularLocation>
        <location evidence="1">Membrane</location>
        <topology evidence="1">Multi-pass membrane protein</topology>
    </subcellularLocation>
</comment>
<dbReference type="Proteomes" id="UP000681722">
    <property type="component" value="Unassembled WGS sequence"/>
</dbReference>
<feature type="transmembrane region" description="Helical" evidence="3">
    <location>
        <begin position="445"/>
        <end position="463"/>
    </location>
</feature>
<feature type="compositionally biased region" description="Basic and acidic residues" evidence="2">
    <location>
        <begin position="185"/>
        <end position="199"/>
    </location>
</feature>
<keyword evidence="3" id="KW-0472">Membrane</keyword>
<proteinExistence type="predicted"/>
<sequence length="525" mass="57156">MLADFMLNEQATSCEPDGSTNQTNDEIYDGTKAQYQRKQSEDLLNLTVCNFSDLCLINPSNVPQLTFIQVCKEYANLGPSSCNCKSTCSTKACACKSKGIGFGLIYAPAIISVGYYFEKKRSFAMGIAVSASGLGTVIFPLIMHRVIALFLWGDYKGALLIESAIIFVCVIFGLLMLPLPQEPSEKRRAQRRLRSEAKRQAARAAQSVGNSDEQARQLLTETERFGRKSDNAPIQEANMALPVSDNVDPHEQTCLSDNQGRKSPSPQDVPSSLSDGSNTKSKSTSKSLLNLSSPCPPSVVTIRKDAMYQGSLNNIPLYNDDTDEYHRQVITTSDAEKQPVLTAGEIDSKTIPNKSNEKATSFINQLANEVDLKLLGDTAFALFTISNFLTSLGFNVPYNFAHDLAKDSRVKESQREYVIMSIGLSNAVGRILIGYLGDCKLVNRLFLYNSTLIIAGLATIIAPHCGSHVLFHLIYASFFGFFSGGYVGLTSIIITDLVGINKLSRGLGLVLLFQGVAVAIGTPIV</sequence>
<evidence type="ECO:0000313" key="7">
    <source>
        <dbReference type="Proteomes" id="UP000663829"/>
    </source>
</evidence>
<organism evidence="5 7">
    <name type="scientific">Didymodactylos carnosus</name>
    <dbReference type="NCBI Taxonomy" id="1234261"/>
    <lineage>
        <taxon>Eukaryota</taxon>
        <taxon>Metazoa</taxon>
        <taxon>Spiralia</taxon>
        <taxon>Gnathifera</taxon>
        <taxon>Rotifera</taxon>
        <taxon>Eurotatoria</taxon>
        <taxon>Bdelloidea</taxon>
        <taxon>Philodinida</taxon>
        <taxon>Philodinidae</taxon>
        <taxon>Didymodactylos</taxon>
    </lineage>
</organism>
<feature type="transmembrane region" description="Helical" evidence="3">
    <location>
        <begin position="99"/>
        <end position="117"/>
    </location>
</feature>
<feature type="transmembrane region" description="Helical" evidence="3">
    <location>
        <begin position="158"/>
        <end position="179"/>
    </location>
</feature>
<dbReference type="Proteomes" id="UP000663829">
    <property type="component" value="Unassembled WGS sequence"/>
</dbReference>
<feature type="transmembrane region" description="Helical" evidence="3">
    <location>
        <begin position="417"/>
        <end position="433"/>
    </location>
</feature>
<feature type="transmembrane region" description="Helical" evidence="3">
    <location>
        <begin position="506"/>
        <end position="524"/>
    </location>
</feature>
<dbReference type="InterPro" id="IPR011701">
    <property type="entry name" value="MFS"/>
</dbReference>
<keyword evidence="7" id="KW-1185">Reference proteome</keyword>
<evidence type="ECO:0000256" key="2">
    <source>
        <dbReference type="SAM" id="MobiDB-lite"/>
    </source>
</evidence>
<feature type="transmembrane region" description="Helical" evidence="3">
    <location>
        <begin position="129"/>
        <end position="152"/>
    </location>
</feature>
<dbReference type="AlphaFoldDB" id="A0A815A9J5"/>
<evidence type="ECO:0000259" key="4">
    <source>
        <dbReference type="PROSITE" id="PS50850"/>
    </source>
</evidence>
<feature type="region of interest" description="Disordered" evidence="2">
    <location>
        <begin position="240"/>
        <end position="294"/>
    </location>
</feature>
<feature type="non-terminal residue" evidence="5">
    <location>
        <position position="1"/>
    </location>
</feature>
<dbReference type="PROSITE" id="PS50850">
    <property type="entry name" value="MFS"/>
    <property type="match status" value="1"/>
</dbReference>
<dbReference type="GO" id="GO:0016020">
    <property type="term" value="C:membrane"/>
    <property type="evidence" value="ECO:0007669"/>
    <property type="project" value="UniProtKB-SubCell"/>
</dbReference>
<protein>
    <recommendedName>
        <fullName evidence="4">Major facilitator superfamily (MFS) profile domain-containing protein</fullName>
    </recommendedName>
</protein>
<feature type="region of interest" description="Disordered" evidence="2">
    <location>
        <begin position="185"/>
        <end position="214"/>
    </location>
</feature>
<dbReference type="Gene3D" id="1.20.1250.20">
    <property type="entry name" value="MFS general substrate transporter like domains"/>
    <property type="match status" value="2"/>
</dbReference>
<evidence type="ECO:0000256" key="1">
    <source>
        <dbReference type="ARBA" id="ARBA00004141"/>
    </source>
</evidence>
<evidence type="ECO:0000313" key="5">
    <source>
        <dbReference type="EMBL" id="CAF1254499.1"/>
    </source>
</evidence>
<dbReference type="InterPro" id="IPR050327">
    <property type="entry name" value="Proton-linked_MCT"/>
</dbReference>
<dbReference type="EMBL" id="CAJOBC010015995">
    <property type="protein sequence ID" value="CAF4025971.1"/>
    <property type="molecule type" value="Genomic_DNA"/>
</dbReference>
<dbReference type="OrthoDB" id="6499973at2759"/>
<dbReference type="SUPFAM" id="SSF103473">
    <property type="entry name" value="MFS general substrate transporter"/>
    <property type="match status" value="1"/>
</dbReference>
<dbReference type="GO" id="GO:0008028">
    <property type="term" value="F:monocarboxylic acid transmembrane transporter activity"/>
    <property type="evidence" value="ECO:0007669"/>
    <property type="project" value="TreeGrafter"/>
</dbReference>
<feature type="domain" description="Major facilitator superfamily (MFS) profile" evidence="4">
    <location>
        <begin position="379"/>
        <end position="525"/>
    </location>
</feature>
<comment type="caution">
    <text evidence="5">The sequence shown here is derived from an EMBL/GenBank/DDBJ whole genome shotgun (WGS) entry which is preliminary data.</text>
</comment>
<dbReference type="InterPro" id="IPR036259">
    <property type="entry name" value="MFS_trans_sf"/>
</dbReference>
<dbReference type="PANTHER" id="PTHR11360:SF284">
    <property type="entry name" value="EG:103B4.3 PROTEIN-RELATED"/>
    <property type="match status" value="1"/>
</dbReference>
<dbReference type="Pfam" id="PF07690">
    <property type="entry name" value="MFS_1"/>
    <property type="match status" value="2"/>
</dbReference>